<feature type="region of interest" description="Disordered" evidence="1">
    <location>
        <begin position="1"/>
        <end position="55"/>
    </location>
</feature>
<name>A0A4C1TN15_EUMVA</name>
<sequence>MLNHFVETVGRQDEDTRRRRYGSEPRQYVASAGCGPSAQGRLLGRAPPRGAARLPHYTPRYRSRRNPLSRPALRLNDLQLTRHIKRIAIFPVTNDSGLIFDPDPTFDSDFDPVLGSDLHLTFNSDFGSSHKSDLNEARGKYQSQIVSMDQAAAASDRVSELNAMENWRRKNNGSILQNISFLLFGIHIAPQFPAFAKINFRSRGAGGLVLHWHQ</sequence>
<dbReference type="AlphaFoldDB" id="A0A4C1TN15"/>
<organism evidence="2 3">
    <name type="scientific">Eumeta variegata</name>
    <name type="common">Bagworm moth</name>
    <name type="synonym">Eumeta japonica</name>
    <dbReference type="NCBI Taxonomy" id="151549"/>
    <lineage>
        <taxon>Eukaryota</taxon>
        <taxon>Metazoa</taxon>
        <taxon>Ecdysozoa</taxon>
        <taxon>Arthropoda</taxon>
        <taxon>Hexapoda</taxon>
        <taxon>Insecta</taxon>
        <taxon>Pterygota</taxon>
        <taxon>Neoptera</taxon>
        <taxon>Endopterygota</taxon>
        <taxon>Lepidoptera</taxon>
        <taxon>Glossata</taxon>
        <taxon>Ditrysia</taxon>
        <taxon>Tineoidea</taxon>
        <taxon>Psychidae</taxon>
        <taxon>Oiketicinae</taxon>
        <taxon>Eumeta</taxon>
    </lineage>
</organism>
<feature type="compositionally biased region" description="Basic and acidic residues" evidence="1">
    <location>
        <begin position="10"/>
        <end position="23"/>
    </location>
</feature>
<keyword evidence="3" id="KW-1185">Reference proteome</keyword>
<dbReference type="Proteomes" id="UP000299102">
    <property type="component" value="Unassembled WGS sequence"/>
</dbReference>
<protein>
    <submittedName>
        <fullName evidence="2">Uncharacterized protein</fullName>
    </submittedName>
</protein>
<evidence type="ECO:0000313" key="2">
    <source>
        <dbReference type="EMBL" id="GBP15525.1"/>
    </source>
</evidence>
<accession>A0A4C1TN15</accession>
<gene>
    <name evidence="2" type="ORF">EVAR_9303_1</name>
</gene>
<dbReference type="EMBL" id="BGZK01000072">
    <property type="protein sequence ID" value="GBP15525.1"/>
    <property type="molecule type" value="Genomic_DNA"/>
</dbReference>
<comment type="caution">
    <text evidence="2">The sequence shown here is derived from an EMBL/GenBank/DDBJ whole genome shotgun (WGS) entry which is preliminary data.</text>
</comment>
<proteinExistence type="predicted"/>
<reference evidence="2 3" key="1">
    <citation type="journal article" date="2019" name="Commun. Biol.">
        <title>The bagworm genome reveals a unique fibroin gene that provides high tensile strength.</title>
        <authorList>
            <person name="Kono N."/>
            <person name="Nakamura H."/>
            <person name="Ohtoshi R."/>
            <person name="Tomita M."/>
            <person name="Numata K."/>
            <person name="Arakawa K."/>
        </authorList>
    </citation>
    <scope>NUCLEOTIDE SEQUENCE [LARGE SCALE GENOMIC DNA]</scope>
</reference>
<evidence type="ECO:0000256" key="1">
    <source>
        <dbReference type="SAM" id="MobiDB-lite"/>
    </source>
</evidence>
<evidence type="ECO:0000313" key="3">
    <source>
        <dbReference type="Proteomes" id="UP000299102"/>
    </source>
</evidence>